<comment type="caution">
    <text evidence="2">The sequence shown here is derived from an EMBL/GenBank/DDBJ whole genome shotgun (WGS) entry which is preliminary data.</text>
</comment>
<dbReference type="InterPro" id="IPR050664">
    <property type="entry name" value="Octanoyltrans_LipM/LipL"/>
</dbReference>
<dbReference type="PANTHER" id="PTHR43679:SF2">
    <property type="entry name" value="OCTANOYL-[GCVH]:PROTEIN N-OCTANOYLTRANSFERASE"/>
    <property type="match status" value="1"/>
</dbReference>
<dbReference type="InterPro" id="IPR045864">
    <property type="entry name" value="aa-tRNA-synth_II/BPL/LPL"/>
</dbReference>
<feature type="domain" description="BPL/LPL catalytic" evidence="1">
    <location>
        <begin position="14"/>
        <end position="144"/>
    </location>
</feature>
<gene>
    <name evidence="2" type="ORF">B9J98_04370</name>
</gene>
<name>A0A2R7Y3L0_9ARCH</name>
<dbReference type="Proteomes" id="UP000244066">
    <property type="component" value="Unassembled WGS sequence"/>
</dbReference>
<sequence length="144" mass="16106">MALDDAILECKADGLVPDTVRFLRFSPPAVLVGYHQDVEQEVRLEYAREKGIEVNRRITGGGAIYFDSSAVGWEVIASKRSLCGDYSLEWVFKKMCECVVNALKVFGLDARFRPRNDIEIGGRKISGTGGVERGRLFFFKVHSS</sequence>
<protein>
    <recommendedName>
        <fullName evidence="1">BPL/LPL catalytic domain-containing protein</fullName>
    </recommendedName>
</protein>
<accession>A0A2R7Y3L0</accession>
<dbReference type="PROSITE" id="PS51733">
    <property type="entry name" value="BPL_LPL_CATALYTIC"/>
    <property type="match status" value="1"/>
</dbReference>
<dbReference type="PANTHER" id="PTHR43679">
    <property type="entry name" value="OCTANOYLTRANSFERASE LIPM-RELATED"/>
    <property type="match status" value="1"/>
</dbReference>
<reference evidence="2 3" key="1">
    <citation type="submission" date="2017-04" db="EMBL/GenBank/DDBJ databases">
        <title>Draft Aigarchaeota genome from a New Zealand hot spring.</title>
        <authorList>
            <person name="Reysenbach A.-L."/>
            <person name="Donaho J.A."/>
            <person name="Gerhart J."/>
            <person name="Kelley J.F."/>
            <person name="Kouba K."/>
            <person name="Podar M."/>
            <person name="Stott M."/>
        </authorList>
    </citation>
    <scope>NUCLEOTIDE SEQUENCE [LARGE SCALE GENOMIC DNA]</scope>
    <source>
        <strain evidence="2">NZ13_MG1</strain>
    </source>
</reference>
<dbReference type="SUPFAM" id="SSF55681">
    <property type="entry name" value="Class II aaRS and biotin synthetases"/>
    <property type="match status" value="1"/>
</dbReference>
<dbReference type="AlphaFoldDB" id="A0A2R7Y3L0"/>
<dbReference type="Gene3D" id="3.30.930.10">
    <property type="entry name" value="Bira Bifunctional Protein, Domain 2"/>
    <property type="match status" value="1"/>
</dbReference>
<dbReference type="InterPro" id="IPR004143">
    <property type="entry name" value="BPL_LPL_catalytic"/>
</dbReference>
<dbReference type="EMBL" id="NDWU01000009">
    <property type="protein sequence ID" value="PUA32090.1"/>
    <property type="molecule type" value="Genomic_DNA"/>
</dbReference>
<evidence type="ECO:0000313" key="2">
    <source>
        <dbReference type="EMBL" id="PUA32090.1"/>
    </source>
</evidence>
<evidence type="ECO:0000313" key="3">
    <source>
        <dbReference type="Proteomes" id="UP000244066"/>
    </source>
</evidence>
<evidence type="ECO:0000259" key="1">
    <source>
        <dbReference type="PROSITE" id="PS51733"/>
    </source>
</evidence>
<dbReference type="Pfam" id="PF21948">
    <property type="entry name" value="LplA-B_cat"/>
    <property type="match status" value="1"/>
</dbReference>
<proteinExistence type="predicted"/>
<organism evidence="2 3">
    <name type="scientific">Candidatus Terraquivivens tikiterensis</name>
    <dbReference type="NCBI Taxonomy" id="1980982"/>
    <lineage>
        <taxon>Archaea</taxon>
        <taxon>Nitrososphaerota</taxon>
        <taxon>Candidatus Wolframiiraptoraceae</taxon>
        <taxon>Candidatus Terraquivivens</taxon>
    </lineage>
</organism>